<gene>
    <name evidence="3" type="primary">traM</name>
    <name evidence="3" type="ORF">FNJ60_10510</name>
</gene>
<evidence type="ECO:0000256" key="1">
    <source>
        <dbReference type="SAM" id="Phobius"/>
    </source>
</evidence>
<sequence length="416" mass="47506">MNKDYFKGKNLVLIIAFVTMIAVVASVVYFKYNETKISPESSKATLLEPMTIAPDSPKNKIDAYEMDNEEQIAREKQQNLSRVKPSDFYFDMEKMTDEYHRREAQQLKEMETDLIEDLHADLKSESSLSESMRNRLQSLPIKEDMLNWLERQKERIKESRDEAEIIRLQNEIMKKLNSSEEDKTSSDSTSFPEMEKEILPGIVLQSNGKRKRIRVADIEEERNLIAAAIYGDQIVVSGSPVQMILLQDLVIRGQSIPRNTIFSGKAQLGADRLKVVVKDIRFNNYITPVSYIIYDTDAIEGLNLPNSLKAEINKKMSEGITESVQLPISSIGTVASEVTSAISATTQIARQLIAGSLNKTKVHLKAGYKVYIKEETNDDRRKRMEEENRLNALYEKLIKSANNPKQKDFSKIIEKL</sequence>
<dbReference type="RefSeq" id="WP_148730665.1">
    <property type="nucleotide sequence ID" value="NZ_VKLW01000023.1"/>
</dbReference>
<protein>
    <submittedName>
        <fullName evidence="3">Conjugative transposon protein TraM</fullName>
    </submittedName>
</protein>
<dbReference type="Pfam" id="PF12508">
    <property type="entry name" value="Transposon_TraM"/>
    <property type="match status" value="1"/>
</dbReference>
<comment type="caution">
    <text evidence="3">The sequence shown here is derived from an EMBL/GenBank/DDBJ whole genome shotgun (WGS) entry which is preliminary data.</text>
</comment>
<keyword evidence="1" id="KW-0812">Transmembrane</keyword>
<keyword evidence="1" id="KW-1133">Transmembrane helix</keyword>
<organism evidence="3 4">
    <name type="scientific">Bacteroides pyogenes</name>
    <dbReference type="NCBI Taxonomy" id="310300"/>
    <lineage>
        <taxon>Bacteria</taxon>
        <taxon>Pseudomonadati</taxon>
        <taxon>Bacteroidota</taxon>
        <taxon>Bacteroidia</taxon>
        <taxon>Bacteroidales</taxon>
        <taxon>Bacteroidaceae</taxon>
        <taxon>Bacteroides</taxon>
    </lineage>
</organism>
<evidence type="ECO:0000313" key="3">
    <source>
        <dbReference type="EMBL" id="TYK32833.1"/>
    </source>
</evidence>
<proteinExistence type="predicted"/>
<feature type="transmembrane region" description="Helical" evidence="1">
    <location>
        <begin position="12"/>
        <end position="32"/>
    </location>
</feature>
<keyword evidence="1" id="KW-0472">Membrane</keyword>
<feature type="domain" description="Conjugative transposon TraM C-terminal" evidence="2">
    <location>
        <begin position="225"/>
        <end position="373"/>
    </location>
</feature>
<reference evidence="3 4" key="1">
    <citation type="submission" date="2019-07" db="EMBL/GenBank/DDBJ databases">
        <title>Draft Genome Sequences of Bacteroides pyogenes Strains Isolated from the Uterus Holstein Dairy Cows with Metritis.</title>
        <authorList>
            <person name="Cunha F."/>
            <person name="Galvao K.N."/>
            <person name="Jeon S.J."/>
            <person name="Jeong K.C."/>
        </authorList>
    </citation>
    <scope>NUCLEOTIDE SEQUENCE [LARGE SCALE GENOMIC DNA]</scope>
    <source>
        <strain evidence="3 4">KG-31</strain>
    </source>
</reference>
<dbReference type="AlphaFoldDB" id="A0A5D3E9J2"/>
<accession>A0A5D3E9J2</accession>
<dbReference type="Proteomes" id="UP000324383">
    <property type="component" value="Unassembled WGS sequence"/>
</dbReference>
<evidence type="ECO:0000259" key="2">
    <source>
        <dbReference type="Pfam" id="PF12508"/>
    </source>
</evidence>
<keyword evidence="4" id="KW-1185">Reference proteome</keyword>
<name>A0A5D3E9J2_9BACE</name>
<dbReference type="EMBL" id="VKLW01000023">
    <property type="protein sequence ID" value="TYK32833.1"/>
    <property type="molecule type" value="Genomic_DNA"/>
</dbReference>
<dbReference type="InterPro" id="IPR055407">
    <property type="entry name" value="TraM_C"/>
</dbReference>
<evidence type="ECO:0000313" key="4">
    <source>
        <dbReference type="Proteomes" id="UP000324383"/>
    </source>
</evidence>